<keyword evidence="1" id="KW-0812">Transmembrane</keyword>
<evidence type="ECO:0000313" key="2">
    <source>
        <dbReference type="EMBL" id="EGI16332.1"/>
    </source>
</evidence>
<keyword evidence="1" id="KW-1133">Transmembrane helix</keyword>
<evidence type="ECO:0000313" key="3">
    <source>
        <dbReference type="Proteomes" id="UP000004710"/>
    </source>
</evidence>
<dbReference type="EMBL" id="GL883905">
    <property type="protein sequence ID" value="EGI16332.1"/>
    <property type="molecule type" value="Genomic_DNA"/>
</dbReference>
<dbReference type="AlphaFoldDB" id="F4SY85"/>
<accession>F4SY85</accession>
<feature type="transmembrane region" description="Helical" evidence="1">
    <location>
        <begin position="171"/>
        <end position="193"/>
    </location>
</feature>
<evidence type="ECO:0008006" key="4">
    <source>
        <dbReference type="Google" id="ProtNLM"/>
    </source>
</evidence>
<keyword evidence="1" id="KW-0472">Membrane</keyword>
<gene>
    <name evidence="2" type="ORF">ECIG_04725</name>
</gene>
<dbReference type="Proteomes" id="UP000004710">
    <property type="component" value="Unassembled WGS sequence"/>
</dbReference>
<protein>
    <recommendedName>
        <fullName evidence="4">Type 4b pilus protein PilO2</fullName>
    </recommendedName>
</protein>
<dbReference type="HOGENOM" id="CLU_666896_0_0_6"/>
<proteinExistence type="predicted"/>
<sequence>MNDAKIDHMTGVVHLLKETYAINLLWDQVPQGRSPLKIAKESAKIINTSLVCLDTNLLGEQYGLADKNIGHKIGMKVLATRLDYSSGSICGVWEINENLWVILVVNRDGLIVLDKGVNSVESALEEFNNILYSDEWDRIICPGAWHVPNSIDTSLDKFFTKKCNKIKSIGFPLKSVFGVLSVLSCGFLLYFFFTWRFPDVKNVSPVTVHPGTIKKNELPEKVEVPWAGKPLPVSMIEQCIKNIGLNINNAVGVPGWSWNGQTFCDGEKIFFPISKNGGTLLWLKASRQIISPPPDIINSTENSAVLAWPSVSVKKYGSEELTVAGMNTVANIKEYLTSSFSQSFSVINFGTPVVLNFNEQSLLKITFNYSTKLDPGIYLPILINVEGIVVTKLTYSFESEQWQVDGEFYGRA</sequence>
<name>F4SY85_ECOLX</name>
<dbReference type="RefSeq" id="WP_000996040.1">
    <property type="nucleotide sequence ID" value="NZ_GL883905.1"/>
</dbReference>
<evidence type="ECO:0000256" key="1">
    <source>
        <dbReference type="SAM" id="Phobius"/>
    </source>
</evidence>
<reference evidence="2 3" key="1">
    <citation type="submission" date="2010-01" db="EMBL/GenBank/DDBJ databases">
        <title>The Genome Sequence of Escherichia coli M605.</title>
        <authorList>
            <consortium name="The Broad Institute Genome Sequencing Platform"/>
            <consortium name="The Broad Institute Genome Sequencing Center for Infectious Disease"/>
            <person name="Feldgarden M."/>
            <person name="Gordon D.M."/>
            <person name="Johnson J.R."/>
            <person name="Johnston B.D."/>
            <person name="Young S."/>
            <person name="Zeng Q."/>
            <person name="Koehrsen M."/>
            <person name="Alvarado L."/>
            <person name="Berlin A.M."/>
            <person name="Borenstein D."/>
            <person name="Chapman S.B."/>
            <person name="Chen Z."/>
            <person name="Engels R."/>
            <person name="Freedman E."/>
            <person name="Gellesch M."/>
            <person name="Goldberg J."/>
            <person name="Griggs A."/>
            <person name="Gujja S."/>
            <person name="Heilman E.R."/>
            <person name="Heiman D.I."/>
            <person name="Hepburn T.A."/>
            <person name="Howarth C."/>
            <person name="Jen D."/>
            <person name="Larson L."/>
            <person name="Lewis B."/>
            <person name="Mehta T."/>
            <person name="Park D."/>
            <person name="Pearson M."/>
            <person name="Richards J."/>
            <person name="Roberts A."/>
            <person name="Saif S."/>
            <person name="Shea T.D."/>
            <person name="Shenoy N."/>
            <person name="Sisk P."/>
            <person name="Stolte C."/>
            <person name="Sykes S.N."/>
            <person name="Walk T."/>
            <person name="White J."/>
            <person name="Yandava C."/>
            <person name="Haas B."/>
            <person name="Henn M.R."/>
            <person name="Nusbaum C."/>
            <person name="Birren B."/>
        </authorList>
    </citation>
    <scope>NUCLEOTIDE SEQUENCE [LARGE SCALE GENOMIC DNA]</scope>
    <source>
        <strain evidence="2 3">M605</strain>
    </source>
</reference>
<organism evidence="2 3">
    <name type="scientific">Escherichia coli M605</name>
    <dbReference type="NCBI Taxonomy" id="656417"/>
    <lineage>
        <taxon>Bacteria</taxon>
        <taxon>Pseudomonadati</taxon>
        <taxon>Pseudomonadota</taxon>
        <taxon>Gammaproteobacteria</taxon>
        <taxon>Enterobacterales</taxon>
        <taxon>Enterobacteriaceae</taxon>
        <taxon>Escherichia</taxon>
    </lineage>
</organism>
<dbReference type="Pfam" id="PF06864">
    <property type="entry name" value="PAP_PilO"/>
    <property type="match status" value="1"/>
</dbReference>
<dbReference type="InterPro" id="IPR009663">
    <property type="entry name" value="PAP_PilO"/>
</dbReference>